<keyword evidence="3" id="KW-1185">Reference proteome</keyword>
<evidence type="ECO:0000259" key="1">
    <source>
        <dbReference type="Pfam" id="PF01643"/>
    </source>
</evidence>
<feature type="domain" description="Acyl-ACP thioesterase N-terminal hotdog" evidence="1">
    <location>
        <begin position="6"/>
        <end position="131"/>
    </location>
</feature>
<reference evidence="2 3" key="1">
    <citation type="submission" date="2016-08" db="EMBL/GenBank/DDBJ databases">
        <title>Draft genome of Fabibacter sp. strain SK-8.</title>
        <authorList>
            <person name="Wong S.-K."/>
            <person name="Hamasaki K."/>
            <person name="Yoshizawa S."/>
        </authorList>
    </citation>
    <scope>NUCLEOTIDE SEQUENCE [LARGE SCALE GENOMIC DNA]</scope>
    <source>
        <strain evidence="2 3">SK-8</strain>
    </source>
</reference>
<name>A0A1E5SZ54_9BACT</name>
<dbReference type="InterPro" id="IPR002864">
    <property type="entry name" value="Acyl-ACP_thioesterase_NHD"/>
</dbReference>
<organism evidence="2 3">
    <name type="scientific">Roseivirga misakiensis</name>
    <dbReference type="NCBI Taxonomy" id="1563681"/>
    <lineage>
        <taxon>Bacteria</taxon>
        <taxon>Pseudomonadati</taxon>
        <taxon>Bacteroidota</taxon>
        <taxon>Cytophagia</taxon>
        <taxon>Cytophagales</taxon>
        <taxon>Roseivirgaceae</taxon>
        <taxon>Roseivirga</taxon>
    </lineage>
</organism>
<comment type="caution">
    <text evidence="2">The sequence shown here is derived from an EMBL/GenBank/DDBJ whole genome shotgun (WGS) entry which is preliminary data.</text>
</comment>
<evidence type="ECO:0000313" key="3">
    <source>
        <dbReference type="Proteomes" id="UP000095552"/>
    </source>
</evidence>
<dbReference type="RefSeq" id="WP_069835832.1">
    <property type="nucleotide sequence ID" value="NZ_MDGQ01000005.1"/>
</dbReference>
<dbReference type="GO" id="GO:0006633">
    <property type="term" value="P:fatty acid biosynthetic process"/>
    <property type="evidence" value="ECO:0007669"/>
    <property type="project" value="InterPro"/>
</dbReference>
<dbReference type="Gene3D" id="3.10.129.10">
    <property type="entry name" value="Hotdog Thioesterase"/>
    <property type="match status" value="1"/>
</dbReference>
<proteinExistence type="predicted"/>
<dbReference type="Proteomes" id="UP000095552">
    <property type="component" value="Unassembled WGS sequence"/>
</dbReference>
<sequence>MAEPQIFHQRLIVKAEHLDELNHVNNVQYLQWVQDVAKGHWEKAAKEEWLENFVWVVLNHFIEYKKPAYLGDKLLIQTHINEFQGPKSNRFVRITNEETQELLVQASTWWCMLHADSLRPARITSDMIDYYEKNQ</sequence>
<dbReference type="STRING" id="1563681.BFP71_12655"/>
<dbReference type="OrthoDB" id="9801517at2"/>
<protein>
    <recommendedName>
        <fullName evidence="1">Acyl-ACP thioesterase N-terminal hotdog domain-containing protein</fullName>
    </recommendedName>
</protein>
<evidence type="ECO:0000313" key="2">
    <source>
        <dbReference type="EMBL" id="OEK04327.1"/>
    </source>
</evidence>
<dbReference type="GO" id="GO:0016790">
    <property type="term" value="F:thiolester hydrolase activity"/>
    <property type="evidence" value="ECO:0007669"/>
    <property type="project" value="InterPro"/>
</dbReference>
<gene>
    <name evidence="2" type="ORF">BFP71_12655</name>
</gene>
<accession>A0A1E5SZ54</accession>
<dbReference type="InterPro" id="IPR029069">
    <property type="entry name" value="HotDog_dom_sf"/>
</dbReference>
<dbReference type="SUPFAM" id="SSF54637">
    <property type="entry name" value="Thioesterase/thiol ester dehydrase-isomerase"/>
    <property type="match status" value="1"/>
</dbReference>
<dbReference type="CDD" id="cd00586">
    <property type="entry name" value="4HBT"/>
    <property type="match status" value="1"/>
</dbReference>
<dbReference type="EMBL" id="MDGQ01000005">
    <property type="protein sequence ID" value="OEK04327.1"/>
    <property type="molecule type" value="Genomic_DNA"/>
</dbReference>
<dbReference type="AlphaFoldDB" id="A0A1E5SZ54"/>
<dbReference type="Pfam" id="PF01643">
    <property type="entry name" value="Acyl-ACP_TE"/>
    <property type="match status" value="1"/>
</dbReference>